<sequence length="149" mass="16901">MPFTVGYWEIALAIGLYAAATKQLTGLFDERFIFVFAFYFSIAGAVFYCFISAFTLWHLIVIPVWRVILAQTLTIKWHWLRKGAVGILQFAVYTINIRWFIAGMATITTFSASTSYDNKIVSTCLESATGRHLLEEVIKTGTTHSQKKE</sequence>
<dbReference type="AlphaFoldDB" id="A0A286U092"/>
<feature type="transmembrane region" description="Helical" evidence="1">
    <location>
        <begin position="6"/>
        <end position="25"/>
    </location>
</feature>
<organism evidence="2 3">
    <name type="scientific">Candidatus Scalindua japonica</name>
    <dbReference type="NCBI Taxonomy" id="1284222"/>
    <lineage>
        <taxon>Bacteria</taxon>
        <taxon>Pseudomonadati</taxon>
        <taxon>Planctomycetota</taxon>
        <taxon>Candidatus Brocadiia</taxon>
        <taxon>Candidatus Brocadiales</taxon>
        <taxon>Candidatus Scalinduaceae</taxon>
        <taxon>Candidatus Scalindua</taxon>
    </lineage>
</organism>
<feature type="transmembrane region" description="Helical" evidence="1">
    <location>
        <begin position="32"/>
        <end position="59"/>
    </location>
</feature>
<evidence type="ECO:0000313" key="2">
    <source>
        <dbReference type="EMBL" id="GAX61546.1"/>
    </source>
</evidence>
<name>A0A286U092_9BACT</name>
<protein>
    <submittedName>
        <fullName evidence="2">NMD protein</fullName>
    </submittedName>
</protein>
<keyword evidence="1" id="KW-1133">Transmembrane helix</keyword>
<reference evidence="3" key="1">
    <citation type="journal article" date="2017" name="Environ. Microbiol. Rep.">
        <title>Genetic Diversity of Marine Anaerobic Ammonium-Oxidizing Bacteria as Revealed by Genomic and Proteomic Analyses of 'Candidatus Scalindua japonica'.</title>
        <authorList>
            <person name="Oshiki M."/>
            <person name="Mizuto K."/>
            <person name="Kimura Z."/>
            <person name="Kindaichi T."/>
            <person name="Satoh H."/>
            <person name="Okabe S."/>
        </authorList>
    </citation>
    <scope>NUCLEOTIDE SEQUENCE [LARGE SCALE GENOMIC DNA]</scope>
    <source>
        <strain evidence="3">husup-a2</strain>
    </source>
</reference>
<proteinExistence type="predicted"/>
<keyword evidence="1" id="KW-0812">Transmembrane</keyword>
<comment type="caution">
    <text evidence="2">The sequence shown here is derived from an EMBL/GenBank/DDBJ whole genome shotgun (WGS) entry which is preliminary data.</text>
</comment>
<dbReference type="Proteomes" id="UP000218542">
    <property type="component" value="Unassembled WGS sequence"/>
</dbReference>
<keyword evidence="3" id="KW-1185">Reference proteome</keyword>
<feature type="transmembrane region" description="Helical" evidence="1">
    <location>
        <begin position="79"/>
        <end position="101"/>
    </location>
</feature>
<gene>
    <name evidence="2" type="ORF">SCALIN_C24_0045</name>
</gene>
<dbReference type="EMBL" id="BAOS01000024">
    <property type="protein sequence ID" value="GAX61546.1"/>
    <property type="molecule type" value="Genomic_DNA"/>
</dbReference>
<evidence type="ECO:0000313" key="3">
    <source>
        <dbReference type="Proteomes" id="UP000218542"/>
    </source>
</evidence>
<accession>A0A286U092</accession>
<evidence type="ECO:0000256" key="1">
    <source>
        <dbReference type="SAM" id="Phobius"/>
    </source>
</evidence>
<keyword evidence="1" id="KW-0472">Membrane</keyword>